<dbReference type="SUPFAM" id="SSF50952">
    <property type="entry name" value="Soluble quinoprotein glucose dehydrogenase"/>
    <property type="match status" value="1"/>
</dbReference>
<dbReference type="Pfam" id="PF07995">
    <property type="entry name" value="GSDH"/>
    <property type="match status" value="1"/>
</dbReference>
<feature type="region of interest" description="Disordered" evidence="1">
    <location>
        <begin position="354"/>
        <end position="375"/>
    </location>
</feature>
<evidence type="ECO:0000313" key="4">
    <source>
        <dbReference type="EMBL" id="TLS47727.1"/>
    </source>
</evidence>
<evidence type="ECO:0000313" key="5">
    <source>
        <dbReference type="Proteomes" id="UP000305906"/>
    </source>
</evidence>
<evidence type="ECO:0000259" key="3">
    <source>
        <dbReference type="Pfam" id="PF07995"/>
    </source>
</evidence>
<organism evidence="4 5">
    <name type="scientific">Streptomyces montanus</name>
    <dbReference type="NCBI Taxonomy" id="2580423"/>
    <lineage>
        <taxon>Bacteria</taxon>
        <taxon>Bacillati</taxon>
        <taxon>Actinomycetota</taxon>
        <taxon>Actinomycetes</taxon>
        <taxon>Kitasatosporales</taxon>
        <taxon>Streptomycetaceae</taxon>
        <taxon>Streptomyces</taxon>
    </lineage>
</organism>
<feature type="signal peptide" evidence="2">
    <location>
        <begin position="1"/>
        <end position="26"/>
    </location>
</feature>
<dbReference type="InterPro" id="IPR012938">
    <property type="entry name" value="Glc/Sorbosone_DH"/>
</dbReference>
<dbReference type="PANTHER" id="PTHR19328">
    <property type="entry name" value="HEDGEHOG-INTERACTING PROTEIN"/>
    <property type="match status" value="1"/>
</dbReference>
<protein>
    <submittedName>
        <fullName evidence="4">PQQ-dependent sugar dehydrogenase</fullName>
    </submittedName>
</protein>
<dbReference type="PANTHER" id="PTHR19328:SF13">
    <property type="entry name" value="HIPL1 PROTEIN"/>
    <property type="match status" value="1"/>
</dbReference>
<feature type="domain" description="Glucose/Sorbosone dehydrogenase" evidence="3">
    <location>
        <begin position="67"/>
        <end position="357"/>
    </location>
</feature>
<dbReference type="AlphaFoldDB" id="A0A5R9FUU6"/>
<dbReference type="EMBL" id="VBZC01000002">
    <property type="protein sequence ID" value="TLS47727.1"/>
    <property type="molecule type" value="Genomic_DNA"/>
</dbReference>
<reference evidence="4 5" key="1">
    <citation type="submission" date="2019-05" db="EMBL/GenBank/DDBJ databases">
        <title>Streptomyces sp. NEAU-C151, a novel actinomycete isolated from soil.</title>
        <authorList>
            <person name="Han L."/>
            <person name="Jiang H."/>
        </authorList>
    </citation>
    <scope>NUCLEOTIDE SEQUENCE [LARGE SCALE GENOMIC DNA]</scope>
    <source>
        <strain evidence="4 5">NEAU-C151</strain>
    </source>
</reference>
<dbReference type="RefSeq" id="WP_138043208.1">
    <property type="nucleotide sequence ID" value="NZ_VBZC01000002.1"/>
</dbReference>
<accession>A0A5R9FUU6</accession>
<gene>
    <name evidence="4" type="ORF">FE633_01760</name>
</gene>
<sequence>MASHPRITARRVPPALTAAATAVALAAGLLGAAAGTGNATARSVGGTDSGIDSVPTGIRTVSSGWTVPWGLSWLPDGSALLTERDSFKLFKLTQSGTRTQVGTVPNVVTTNGEGGLLGVAVSPNWNSDHYVYLMHSAASDNRIVRMTYDGSSLSGYKVLVTGIAKNKYHNGGRIKFGPDGYLYATTGDGQNGDRAQDKNSLNGKILRMTADGKPAPGNPFGTLVFSLGHRNPQGLTWDAQGRLWEAEFGNSKYDELNLIESGKNYGWPVCEGTCSTSGMTNPKRQWTVSEASPSAVAYADGALYLAALRGERLWRIPVSGTSAGTPVAYYTSQYGRLRTVEKVPGKNALWLSTTNADNNGGEPDGADKVFQVDLG</sequence>
<keyword evidence="5" id="KW-1185">Reference proteome</keyword>
<evidence type="ECO:0000256" key="2">
    <source>
        <dbReference type="SAM" id="SignalP"/>
    </source>
</evidence>
<name>A0A5R9FUU6_9ACTN</name>
<dbReference type="Proteomes" id="UP000305906">
    <property type="component" value="Unassembled WGS sequence"/>
</dbReference>
<proteinExistence type="predicted"/>
<keyword evidence="2" id="KW-0732">Signal</keyword>
<evidence type="ECO:0000256" key="1">
    <source>
        <dbReference type="SAM" id="MobiDB-lite"/>
    </source>
</evidence>
<dbReference type="InterPro" id="IPR011042">
    <property type="entry name" value="6-blade_b-propeller_TolB-like"/>
</dbReference>
<dbReference type="InterPro" id="IPR011041">
    <property type="entry name" value="Quinoprot_gluc/sorb_DH_b-prop"/>
</dbReference>
<dbReference type="Gene3D" id="2.120.10.30">
    <property type="entry name" value="TolB, C-terminal domain"/>
    <property type="match status" value="1"/>
</dbReference>
<comment type="caution">
    <text evidence="4">The sequence shown here is derived from an EMBL/GenBank/DDBJ whole genome shotgun (WGS) entry which is preliminary data.</text>
</comment>
<feature type="chain" id="PRO_5038773993" evidence="2">
    <location>
        <begin position="27"/>
        <end position="375"/>
    </location>
</feature>